<keyword evidence="1" id="KW-1133">Transmembrane helix</keyword>
<dbReference type="PANTHER" id="PTHR30441">
    <property type="entry name" value="DUF748 DOMAIN-CONTAINING PROTEIN"/>
    <property type="match status" value="1"/>
</dbReference>
<dbReference type="OrthoDB" id="596403at2"/>
<evidence type="ECO:0000313" key="2">
    <source>
        <dbReference type="EMBL" id="PKQ43698.1"/>
    </source>
</evidence>
<feature type="transmembrane region" description="Helical" evidence="1">
    <location>
        <begin position="7"/>
        <end position="26"/>
    </location>
</feature>
<protein>
    <submittedName>
        <fullName evidence="2">AsmA family protein</fullName>
    </submittedName>
</protein>
<name>A0A2N3HFY7_9FLAO</name>
<evidence type="ECO:0000256" key="1">
    <source>
        <dbReference type="SAM" id="Phobius"/>
    </source>
</evidence>
<evidence type="ECO:0000313" key="3">
    <source>
        <dbReference type="Proteomes" id="UP000233435"/>
    </source>
</evidence>
<dbReference type="GO" id="GO:0005886">
    <property type="term" value="C:plasma membrane"/>
    <property type="evidence" value="ECO:0007669"/>
    <property type="project" value="TreeGrafter"/>
</dbReference>
<dbReference type="RefSeq" id="WP_106661115.1">
    <property type="nucleotide sequence ID" value="NZ_PJEO01000056.1"/>
</dbReference>
<dbReference type="Proteomes" id="UP000233435">
    <property type="component" value="Unassembled WGS sequence"/>
</dbReference>
<comment type="caution">
    <text evidence="2">The sequence shown here is derived from an EMBL/GenBank/DDBJ whole genome shotgun (WGS) entry which is preliminary data.</text>
</comment>
<dbReference type="InterPro" id="IPR052894">
    <property type="entry name" value="AsmA-related"/>
</dbReference>
<dbReference type="EMBL" id="PJEO01000056">
    <property type="protein sequence ID" value="PKQ43698.1"/>
    <property type="molecule type" value="Genomic_DNA"/>
</dbReference>
<reference evidence="2 3" key="1">
    <citation type="submission" date="2017-12" db="EMBL/GenBank/DDBJ databases">
        <title>Confluentibacter flavum sp. nov., isolated from the saline lake.</title>
        <authorList>
            <person name="Yu L."/>
        </authorList>
    </citation>
    <scope>NUCLEOTIDE SEQUENCE [LARGE SCALE GENOMIC DNA]</scope>
    <source>
        <strain evidence="2 3">3B</strain>
    </source>
</reference>
<dbReference type="GO" id="GO:0090313">
    <property type="term" value="P:regulation of protein targeting to membrane"/>
    <property type="evidence" value="ECO:0007669"/>
    <property type="project" value="TreeGrafter"/>
</dbReference>
<keyword evidence="3" id="KW-1185">Reference proteome</keyword>
<sequence>MKKALKITGITLLSIIILLIAAPFLFQSQIQNMVKKFINQNLNAHVEFNDVSLSFLRSFPMAHVSVSDMKITNFEPFKDETFMTSKNISFTMSVKELFKNADEEPIVINSISVDEALLTLKTNKYGNNNYDITKEDENPAEETSSGNFSFDIQDYKVNNSAIMYLSEESDISLQITELNHEGKGIFSADKSELDTKTEAHLSLTIDSTNYLNNNLVKLDALIGMDLPNSKYTFKDNTGYINKLPIEFKGYVQLLEDGQDVDITFENPESSFKSFLAVIPEAYSKNIENVETTGDFKVKGIIKGMVTEETIPTLDINITSNNASFKYPDLPKKVEDIVINTSIKNTTGNVDDTYVDITALNFKIDNDVFKSSMTLKNMTGNMLVNAVIDGVLNLGNLTKAYPLDLDTPLSGILKANVNTSFDMDAVETNAYDRIKASGNMNITNFVFASDAMNQPMNISKMDMTFNPSTVTLNNFDAKTGQSDLSAKGTIQNLLGFIMSDKTLQGNFDLYSNNFVVKDFITDDETTESNAETNNTNTETLKIPQFLDCTINAVAKTVVYDNLNLKDVMGTLLIKDQQATVKDLTSSLFNGKLAVNGNVSTKNETPTFSFNLGANGFDISEAFKGLDLLQNIAPIAKFLQGKLNTTIGLSGDLDKEFTPNLTTVSGNLLAELLGTELNSNQSELLAKLEGALSFIDFNKLDLKNFKTSIAFANGKVSVKPFQLKYEDIIIDVSGSHGFDKAIGYSAVFNVPAKYLGSDINRLIGKIDNEQANNITIPVTANIGGTLTNPTVQTDLTSGVTNLTKQLIEIEKQKLLTQGKDKVQDMLGDLISGNKSKTDSIKTQQNNVVKDVLGGIIGGNKTSTDTTAVKTDSTKTNPTKDAVKNVLGGLLGTKKKDTVK</sequence>
<organism evidence="2 3">
    <name type="scientific">Confluentibacter flavum</name>
    <dbReference type="NCBI Taxonomy" id="1909700"/>
    <lineage>
        <taxon>Bacteria</taxon>
        <taxon>Pseudomonadati</taxon>
        <taxon>Bacteroidota</taxon>
        <taxon>Flavobacteriia</taxon>
        <taxon>Flavobacteriales</taxon>
        <taxon>Flavobacteriaceae</taxon>
        <taxon>Confluentibacter</taxon>
    </lineage>
</organism>
<proteinExistence type="predicted"/>
<dbReference type="PANTHER" id="PTHR30441:SF8">
    <property type="entry name" value="DUF748 DOMAIN-CONTAINING PROTEIN"/>
    <property type="match status" value="1"/>
</dbReference>
<keyword evidence="1" id="KW-0812">Transmembrane</keyword>
<dbReference type="AlphaFoldDB" id="A0A2N3HFY7"/>
<accession>A0A2N3HFY7</accession>
<keyword evidence="1" id="KW-0472">Membrane</keyword>
<gene>
    <name evidence="2" type="ORF">CSW08_16985</name>
</gene>